<evidence type="ECO:0000313" key="2">
    <source>
        <dbReference type="EMBL" id="MDI5967311.1"/>
    </source>
</evidence>
<sequence>MRLLGRIAGEWERAGAKDNAAIASDESFSGRTRTFTGPRLRTVNAGRPTFNGAIIRAVAGSRRLARTTPHRSPDPAAAAG</sequence>
<reference evidence="2 3" key="1">
    <citation type="submission" date="2023-05" db="EMBL/GenBank/DDBJ databases">
        <title>Streptantibioticus silvisoli sp. nov., acidotolerant actinomycetes 1 from pine litter.</title>
        <authorList>
            <person name="Swiecimska M."/>
            <person name="Golinska P."/>
            <person name="Sangal V."/>
            <person name="Wachnowicz B."/>
            <person name="Goodfellow M."/>
        </authorList>
    </citation>
    <scope>NUCLEOTIDE SEQUENCE [LARGE SCALE GENOMIC DNA]</scope>
    <source>
        <strain evidence="2 3">SL54</strain>
    </source>
</reference>
<feature type="region of interest" description="Disordered" evidence="1">
    <location>
        <begin position="61"/>
        <end position="80"/>
    </location>
</feature>
<dbReference type="RefSeq" id="WP_271322631.1">
    <property type="nucleotide sequence ID" value="NZ_JAAGKO020000082.1"/>
</dbReference>
<evidence type="ECO:0000313" key="3">
    <source>
        <dbReference type="Proteomes" id="UP001156398"/>
    </source>
</evidence>
<accession>A0ABT6WAK2</accession>
<gene>
    <name evidence="2" type="ORF">POF43_032090</name>
</gene>
<keyword evidence="3" id="KW-1185">Reference proteome</keyword>
<evidence type="ECO:0000256" key="1">
    <source>
        <dbReference type="SAM" id="MobiDB-lite"/>
    </source>
</evidence>
<evidence type="ECO:0008006" key="4">
    <source>
        <dbReference type="Google" id="ProtNLM"/>
    </source>
</evidence>
<protein>
    <recommendedName>
        <fullName evidence="4">Transposase</fullName>
    </recommendedName>
</protein>
<dbReference type="Proteomes" id="UP001156398">
    <property type="component" value="Unassembled WGS sequence"/>
</dbReference>
<dbReference type="EMBL" id="JAAGKO020000082">
    <property type="protein sequence ID" value="MDI5967311.1"/>
    <property type="molecule type" value="Genomic_DNA"/>
</dbReference>
<proteinExistence type="predicted"/>
<comment type="caution">
    <text evidence="2">The sequence shown here is derived from an EMBL/GenBank/DDBJ whole genome shotgun (WGS) entry which is preliminary data.</text>
</comment>
<organism evidence="2 3">
    <name type="scientific">Streptantibioticus silvisoli</name>
    <dbReference type="NCBI Taxonomy" id="2705255"/>
    <lineage>
        <taxon>Bacteria</taxon>
        <taxon>Bacillati</taxon>
        <taxon>Actinomycetota</taxon>
        <taxon>Actinomycetes</taxon>
        <taxon>Kitasatosporales</taxon>
        <taxon>Streptomycetaceae</taxon>
        <taxon>Streptantibioticus</taxon>
    </lineage>
</organism>
<name>A0ABT6WAK2_9ACTN</name>